<protein>
    <recommendedName>
        <fullName evidence="4">Immunity protein SdpI</fullName>
    </recommendedName>
</protein>
<sequence length="203" mass="23592">MKIYKYLNILLLIIFIIGTIFSYENLPYKIELFMQSPSREVFVLINFVILLALAFVSLYPQKISRSSNQVRNELTIVVLNLLGTGIFLYYFAVIAKYNGFQIDYLKVVALIIGILMILIGNFLPQMPFRSRIGFKLPWILKDKLCWQKTHRFAGYTAIPLGIIQCLLVLFFSDNNMIFMFGIGFWIILVCVYSLFARNANRKN</sequence>
<feature type="transmembrane region" description="Helical" evidence="1">
    <location>
        <begin position="104"/>
        <end position="123"/>
    </location>
</feature>
<keyword evidence="1" id="KW-1133">Transmembrane helix</keyword>
<feature type="transmembrane region" description="Helical" evidence="1">
    <location>
        <begin position="7"/>
        <end position="23"/>
    </location>
</feature>
<keyword evidence="1" id="KW-0812">Transmembrane</keyword>
<dbReference type="RefSeq" id="WP_159751128.1">
    <property type="nucleotide sequence ID" value="NZ_WUQX01000001.1"/>
</dbReference>
<organism evidence="2 3">
    <name type="scientific">Sporofaciens musculi</name>
    <dbReference type="NCBI Taxonomy" id="2681861"/>
    <lineage>
        <taxon>Bacteria</taxon>
        <taxon>Bacillati</taxon>
        <taxon>Bacillota</taxon>
        <taxon>Clostridia</taxon>
        <taxon>Lachnospirales</taxon>
        <taxon>Lachnospiraceae</taxon>
        <taxon>Sporofaciens</taxon>
    </lineage>
</organism>
<gene>
    <name evidence="2" type="ORF">GN277_11310</name>
</gene>
<feature type="transmembrane region" description="Helical" evidence="1">
    <location>
        <begin position="177"/>
        <end position="195"/>
    </location>
</feature>
<proteinExistence type="predicted"/>
<comment type="caution">
    <text evidence="2">The sequence shown here is derived from an EMBL/GenBank/DDBJ whole genome shotgun (WGS) entry which is preliminary data.</text>
</comment>
<evidence type="ECO:0000313" key="2">
    <source>
        <dbReference type="EMBL" id="MXP75949.1"/>
    </source>
</evidence>
<feature type="transmembrane region" description="Helical" evidence="1">
    <location>
        <begin position="152"/>
        <end position="171"/>
    </location>
</feature>
<accession>A0A7X3MGH0</accession>
<evidence type="ECO:0000313" key="3">
    <source>
        <dbReference type="Proteomes" id="UP000460412"/>
    </source>
</evidence>
<dbReference type="Proteomes" id="UP000460412">
    <property type="component" value="Unassembled WGS sequence"/>
</dbReference>
<keyword evidence="1" id="KW-0472">Membrane</keyword>
<dbReference type="InterPro" id="IPR025962">
    <property type="entry name" value="SdpI/YhfL"/>
</dbReference>
<reference evidence="2 3" key="1">
    <citation type="submission" date="2019-12" db="EMBL/GenBank/DDBJ databases">
        <title>Sporaefaciens musculi gen. nov., sp. nov., a novel bacterium isolated from the caecum of an obese mouse.</title>
        <authorList>
            <person name="Rasmussen T.S."/>
            <person name="Streidl T."/>
            <person name="Hitch T.C.A."/>
            <person name="Wortmann E."/>
            <person name="Deptula P."/>
            <person name="Hansen M."/>
            <person name="Nielsen D.S."/>
            <person name="Clavel T."/>
            <person name="Vogensen F.K."/>
        </authorList>
    </citation>
    <scope>NUCLEOTIDE SEQUENCE [LARGE SCALE GENOMIC DNA]</scope>
    <source>
        <strain evidence="2 3">WCA-9-b2</strain>
    </source>
</reference>
<feature type="transmembrane region" description="Helical" evidence="1">
    <location>
        <begin position="43"/>
        <end position="60"/>
    </location>
</feature>
<feature type="transmembrane region" description="Helical" evidence="1">
    <location>
        <begin position="72"/>
        <end position="92"/>
    </location>
</feature>
<dbReference type="AlphaFoldDB" id="A0A7X3MGH0"/>
<evidence type="ECO:0000256" key="1">
    <source>
        <dbReference type="SAM" id="Phobius"/>
    </source>
</evidence>
<evidence type="ECO:0008006" key="4">
    <source>
        <dbReference type="Google" id="ProtNLM"/>
    </source>
</evidence>
<dbReference type="Pfam" id="PF13630">
    <property type="entry name" value="SdpI"/>
    <property type="match status" value="1"/>
</dbReference>
<dbReference type="EMBL" id="WUQX01000001">
    <property type="protein sequence ID" value="MXP75949.1"/>
    <property type="molecule type" value="Genomic_DNA"/>
</dbReference>
<keyword evidence="3" id="KW-1185">Reference proteome</keyword>
<name>A0A7X3MGH0_9FIRM</name>